<evidence type="ECO:0000256" key="5">
    <source>
        <dbReference type="ARBA" id="ARBA00022705"/>
    </source>
</evidence>
<protein>
    <recommendedName>
        <fullName evidence="2">DNA-directed DNA polymerase</fullName>
        <ecNumber evidence="2">2.7.7.7</ecNumber>
    </recommendedName>
</protein>
<evidence type="ECO:0000313" key="10">
    <source>
        <dbReference type="EMBL" id="CAH3183606.1"/>
    </source>
</evidence>
<proteinExistence type="inferred from homology"/>
<gene>
    <name evidence="10" type="ORF">PLOB_00028670</name>
</gene>
<keyword evidence="7" id="KW-0238">DNA-binding</keyword>
<keyword evidence="4" id="KW-0548">Nucleotidyltransferase</keyword>
<keyword evidence="11" id="KW-1185">Reference proteome</keyword>
<evidence type="ECO:0000256" key="4">
    <source>
        <dbReference type="ARBA" id="ARBA00022695"/>
    </source>
</evidence>
<feature type="non-terminal residue" evidence="10">
    <location>
        <position position="1"/>
    </location>
</feature>
<dbReference type="InterPro" id="IPR043502">
    <property type="entry name" value="DNA/RNA_pol_sf"/>
</dbReference>
<comment type="similarity">
    <text evidence="1">Belongs to the DNA polymerase type-B family.</text>
</comment>
<keyword evidence="3" id="KW-0808">Transferase</keyword>
<sequence length="311" mass="35135">RKEGLFADYVNKWLKNKTEASGWPKNCTTEAAKSAYINAYYDREGVQLEHAKVAKNGGRKQVAKLMLNSLVSFGKFGEKQNKTQTFTVTSPAELYAIIEDVGNNIHDIRICTDDIVEIDVSKAVEEVIPSNKTNIFIASFTTSWARLELYKYLQLLKEQVLYFDTDSIIYLWRNGLPEVETGPFLGQMKDETAGVPIQEFATGGPKNYTYMLQNGETECKIRGFTQDEQGSALLNFESMKNHILGAINNPGNAPHPIAVPVSINMETNRTNKKICLTPKVKNYRLVFEKRVINPLDCSSRPYGYDWIGQHT</sequence>
<evidence type="ECO:0000256" key="1">
    <source>
        <dbReference type="ARBA" id="ARBA00005755"/>
    </source>
</evidence>
<comment type="caution">
    <text evidence="10">The sequence shown here is derived from an EMBL/GenBank/DDBJ whole genome shotgun (WGS) entry which is preliminary data.</text>
</comment>
<organism evidence="10 11">
    <name type="scientific">Porites lobata</name>
    <dbReference type="NCBI Taxonomy" id="104759"/>
    <lineage>
        <taxon>Eukaryota</taxon>
        <taxon>Metazoa</taxon>
        <taxon>Cnidaria</taxon>
        <taxon>Anthozoa</taxon>
        <taxon>Hexacorallia</taxon>
        <taxon>Scleractinia</taxon>
        <taxon>Fungiina</taxon>
        <taxon>Poritidae</taxon>
        <taxon>Porites</taxon>
    </lineage>
</organism>
<name>A0ABN8RVW0_9CNID</name>
<dbReference type="Gene3D" id="3.90.1600.10">
    <property type="entry name" value="Palm domain of DNA polymerase"/>
    <property type="match status" value="1"/>
</dbReference>
<evidence type="ECO:0000313" key="11">
    <source>
        <dbReference type="Proteomes" id="UP001159405"/>
    </source>
</evidence>
<reference evidence="10 11" key="1">
    <citation type="submission" date="2022-05" db="EMBL/GenBank/DDBJ databases">
        <authorList>
            <consortium name="Genoscope - CEA"/>
            <person name="William W."/>
        </authorList>
    </citation>
    <scope>NUCLEOTIDE SEQUENCE [LARGE SCALE GENOMIC DNA]</scope>
</reference>
<dbReference type="InterPro" id="IPR023211">
    <property type="entry name" value="DNA_pol_palm_dom_sf"/>
</dbReference>
<evidence type="ECO:0000256" key="2">
    <source>
        <dbReference type="ARBA" id="ARBA00012417"/>
    </source>
</evidence>
<comment type="catalytic activity">
    <reaction evidence="8">
        <text>DNA(n) + a 2'-deoxyribonucleoside 5'-triphosphate = DNA(n+1) + diphosphate</text>
        <dbReference type="Rhea" id="RHEA:22508"/>
        <dbReference type="Rhea" id="RHEA-COMP:17339"/>
        <dbReference type="Rhea" id="RHEA-COMP:17340"/>
        <dbReference type="ChEBI" id="CHEBI:33019"/>
        <dbReference type="ChEBI" id="CHEBI:61560"/>
        <dbReference type="ChEBI" id="CHEBI:173112"/>
        <dbReference type="EC" id="2.7.7.7"/>
    </reaction>
</comment>
<evidence type="ECO:0000256" key="6">
    <source>
        <dbReference type="ARBA" id="ARBA00022932"/>
    </source>
</evidence>
<feature type="domain" description="DNA-directed DNA polymerase family B mitochondria/virus" evidence="9">
    <location>
        <begin position="49"/>
        <end position="153"/>
    </location>
</feature>
<keyword evidence="5" id="KW-0235">DNA replication</keyword>
<dbReference type="Pfam" id="PF03175">
    <property type="entry name" value="DNA_pol_B_2"/>
    <property type="match status" value="1"/>
</dbReference>
<dbReference type="EMBL" id="CALNXK010000358">
    <property type="protein sequence ID" value="CAH3183606.1"/>
    <property type="molecule type" value="Genomic_DNA"/>
</dbReference>
<dbReference type="SUPFAM" id="SSF56672">
    <property type="entry name" value="DNA/RNA polymerases"/>
    <property type="match status" value="1"/>
</dbReference>
<evidence type="ECO:0000256" key="8">
    <source>
        <dbReference type="ARBA" id="ARBA00049244"/>
    </source>
</evidence>
<dbReference type="PANTHER" id="PTHR33568:SF3">
    <property type="entry name" value="DNA-DIRECTED DNA POLYMERASE"/>
    <property type="match status" value="1"/>
</dbReference>
<dbReference type="Proteomes" id="UP001159405">
    <property type="component" value="Unassembled WGS sequence"/>
</dbReference>
<evidence type="ECO:0000259" key="9">
    <source>
        <dbReference type="Pfam" id="PF03175"/>
    </source>
</evidence>
<evidence type="ECO:0000256" key="3">
    <source>
        <dbReference type="ARBA" id="ARBA00022679"/>
    </source>
</evidence>
<dbReference type="PANTHER" id="PTHR33568">
    <property type="entry name" value="DNA POLYMERASE"/>
    <property type="match status" value="1"/>
</dbReference>
<accession>A0ABN8RVW0</accession>
<dbReference type="Gene3D" id="1.10.287.690">
    <property type="entry name" value="Helix hairpin bin"/>
    <property type="match status" value="1"/>
</dbReference>
<keyword evidence="6" id="KW-0239">DNA-directed DNA polymerase</keyword>
<evidence type="ECO:0000256" key="7">
    <source>
        <dbReference type="ARBA" id="ARBA00023125"/>
    </source>
</evidence>
<dbReference type="EC" id="2.7.7.7" evidence="2"/>
<dbReference type="InterPro" id="IPR004868">
    <property type="entry name" value="DNA-dir_DNA_pol_B_mt/vir"/>
</dbReference>